<dbReference type="PANTHER" id="PTHR46566:SF2">
    <property type="entry name" value="ATP-DEPENDENT 6-PHOSPHOFRUCTOKINASE ISOZYME 2"/>
    <property type="match status" value="1"/>
</dbReference>
<dbReference type="GO" id="GO:0016052">
    <property type="term" value="P:carbohydrate catabolic process"/>
    <property type="evidence" value="ECO:0007669"/>
    <property type="project" value="UniProtKB-ARBA"/>
</dbReference>
<evidence type="ECO:0000256" key="3">
    <source>
        <dbReference type="ARBA" id="ARBA00022741"/>
    </source>
</evidence>
<dbReference type="InterPro" id="IPR029056">
    <property type="entry name" value="Ribokinase-like"/>
</dbReference>
<keyword evidence="2 6" id="KW-0808">Transferase</keyword>
<dbReference type="InterPro" id="IPR017583">
    <property type="entry name" value="Tagatose/fructose_Pkinase"/>
</dbReference>
<comment type="pathway">
    <text evidence="6">Carbohydrate metabolism; D-tagatose 6-phosphate degradation; D-glyceraldehyde 3-phosphate and glycerone phosphate from D-tagatose 6-phosphate: step 1/2.</text>
</comment>
<reference evidence="8 9" key="1">
    <citation type="submission" date="2019-08" db="EMBL/GenBank/DDBJ databases">
        <title>In-depth cultivation of the pig gut microbiome towards novel bacterial diversity and tailored functional studies.</title>
        <authorList>
            <person name="Wylensek D."/>
            <person name="Hitch T.C.A."/>
            <person name="Clavel T."/>
        </authorList>
    </citation>
    <scope>NUCLEOTIDE SEQUENCE [LARGE SCALE GENOMIC DNA]</scope>
    <source>
        <strain evidence="8 9">WCA-389-WT-23D1</strain>
    </source>
</reference>
<proteinExistence type="inferred from homology"/>
<evidence type="ECO:0000259" key="7">
    <source>
        <dbReference type="Pfam" id="PF00294"/>
    </source>
</evidence>
<dbReference type="Proteomes" id="UP000429958">
    <property type="component" value="Unassembled WGS sequence"/>
</dbReference>
<dbReference type="NCBIfam" id="TIGR03168">
    <property type="entry name" value="1-PFK"/>
    <property type="match status" value="1"/>
</dbReference>
<dbReference type="GO" id="GO:0005829">
    <property type="term" value="C:cytosol"/>
    <property type="evidence" value="ECO:0007669"/>
    <property type="project" value="TreeGrafter"/>
</dbReference>
<accession>A0A7X2NNS6</accession>
<gene>
    <name evidence="8" type="primary">pfkB</name>
    <name evidence="8" type="ORF">FYJ39_17605</name>
</gene>
<keyword evidence="6" id="KW-0423">Lactose metabolism</keyword>
<evidence type="ECO:0000313" key="9">
    <source>
        <dbReference type="Proteomes" id="UP000429958"/>
    </source>
</evidence>
<dbReference type="InterPro" id="IPR022463">
    <property type="entry name" value="1-PFruKinase"/>
</dbReference>
<feature type="domain" description="Carbohydrate kinase PfkB" evidence="7">
    <location>
        <begin position="6"/>
        <end position="293"/>
    </location>
</feature>
<evidence type="ECO:0000256" key="6">
    <source>
        <dbReference type="PIRNR" id="PIRNR000535"/>
    </source>
</evidence>
<dbReference type="UniPathway" id="UPA00704">
    <property type="reaction ID" value="UER00715"/>
</dbReference>
<keyword evidence="9" id="KW-1185">Reference proteome</keyword>
<dbReference type="PANTHER" id="PTHR46566">
    <property type="entry name" value="1-PHOSPHOFRUCTOKINASE-RELATED"/>
    <property type="match status" value="1"/>
</dbReference>
<dbReference type="InterPro" id="IPR011611">
    <property type="entry name" value="PfkB_dom"/>
</dbReference>
<dbReference type="EMBL" id="VUMD01000021">
    <property type="protein sequence ID" value="MSS38296.1"/>
    <property type="molecule type" value="Genomic_DNA"/>
</dbReference>
<protein>
    <recommendedName>
        <fullName evidence="6">Tagatose-6-phosphate kinase</fullName>
        <ecNumber evidence="6">2.7.1.144</ecNumber>
    </recommendedName>
</protein>
<comment type="catalytic activity">
    <reaction evidence="6">
        <text>D-tagatofuranose 6-phosphate + ATP = D-tagatofuranose 1,6-bisphosphate + ADP + H(+)</text>
        <dbReference type="Rhea" id="RHEA:12420"/>
        <dbReference type="ChEBI" id="CHEBI:15378"/>
        <dbReference type="ChEBI" id="CHEBI:30616"/>
        <dbReference type="ChEBI" id="CHEBI:58694"/>
        <dbReference type="ChEBI" id="CHEBI:58695"/>
        <dbReference type="ChEBI" id="CHEBI:456216"/>
        <dbReference type="EC" id="2.7.1.144"/>
    </reaction>
</comment>
<name>A0A7X2NNS6_9CLOT</name>
<evidence type="ECO:0000256" key="1">
    <source>
        <dbReference type="ARBA" id="ARBA00005380"/>
    </source>
</evidence>
<dbReference type="CDD" id="cd01164">
    <property type="entry name" value="FruK_PfkB_like"/>
    <property type="match status" value="1"/>
</dbReference>
<dbReference type="GO" id="GO:0005988">
    <property type="term" value="P:lactose metabolic process"/>
    <property type="evidence" value="ECO:0007669"/>
    <property type="project" value="UniProtKB-KW"/>
</dbReference>
<dbReference type="PIRSF" id="PIRSF000535">
    <property type="entry name" value="1PFK/6PFK/LacC"/>
    <property type="match status" value="1"/>
</dbReference>
<dbReference type="NCBIfam" id="TIGR03828">
    <property type="entry name" value="pfkB"/>
    <property type="match status" value="1"/>
</dbReference>
<dbReference type="AlphaFoldDB" id="A0A7X2NNS6"/>
<dbReference type="GO" id="GO:0044281">
    <property type="term" value="P:small molecule metabolic process"/>
    <property type="evidence" value="ECO:0007669"/>
    <property type="project" value="UniProtKB-ARBA"/>
</dbReference>
<keyword evidence="5 6" id="KW-0067">ATP-binding</keyword>
<dbReference type="GO" id="GO:0009024">
    <property type="term" value="F:tagatose-6-phosphate kinase activity"/>
    <property type="evidence" value="ECO:0007669"/>
    <property type="project" value="UniProtKB-EC"/>
</dbReference>
<evidence type="ECO:0000313" key="8">
    <source>
        <dbReference type="EMBL" id="MSS38296.1"/>
    </source>
</evidence>
<evidence type="ECO:0000256" key="4">
    <source>
        <dbReference type="ARBA" id="ARBA00022777"/>
    </source>
</evidence>
<comment type="caution">
    <text evidence="8">The sequence shown here is derived from an EMBL/GenBank/DDBJ whole genome shotgun (WGS) entry which is preliminary data.</text>
</comment>
<comment type="similarity">
    <text evidence="6">Belongs to the carbohydrate kinase PfkB family. LacC subfamily.</text>
</comment>
<dbReference type="SUPFAM" id="SSF53613">
    <property type="entry name" value="Ribokinase-like"/>
    <property type="match status" value="1"/>
</dbReference>
<dbReference type="GO" id="GO:2001059">
    <property type="term" value="P:D-tagatose 6-phosphate catabolic process"/>
    <property type="evidence" value="ECO:0007669"/>
    <property type="project" value="UniProtKB-UniPathway"/>
</dbReference>
<dbReference type="RefSeq" id="WP_154473724.1">
    <property type="nucleotide sequence ID" value="NZ_DBEWUL010000168.1"/>
</dbReference>
<sequence>MVITVTLNPCVDRTIEVEKFQYGGTNKVLMTRNDISGKGINVNLVLQRLGIENLATGFDYQEDTKKLTGFLDRLGCRYKLEPVEGSLRVNVKIFDCATSVMSEFNERGSAVTAGNVDSFLKLLYTQMDLASVIVVDGSVPPGVPEDIYERIIEEAGKKGLKTILDASGELLKKGIKAKPFLIKPNQDELGATYGVAVQNLDDIIRTARKVIEEGVTYVCVSRGSQGAVLVSKEHVYVAEPLTVDIKGIQGAGDSMVAGFCYAIEKGMNETDLLRHAVACATGSLLHPGTQLCEKEDMEAMLSKVRIVEV</sequence>
<evidence type="ECO:0000256" key="5">
    <source>
        <dbReference type="ARBA" id="ARBA00022840"/>
    </source>
</evidence>
<keyword evidence="4 8" id="KW-0418">Kinase</keyword>
<dbReference type="GO" id="GO:0005524">
    <property type="term" value="F:ATP binding"/>
    <property type="evidence" value="ECO:0007669"/>
    <property type="project" value="UniProtKB-KW"/>
</dbReference>
<comment type="similarity">
    <text evidence="1">Belongs to the carbohydrate kinase pfkB family.</text>
</comment>
<dbReference type="Pfam" id="PF00294">
    <property type="entry name" value="PfkB"/>
    <property type="match status" value="1"/>
</dbReference>
<dbReference type="Gene3D" id="3.40.1190.20">
    <property type="match status" value="1"/>
</dbReference>
<dbReference type="GO" id="GO:0008662">
    <property type="term" value="F:1-phosphofructokinase activity"/>
    <property type="evidence" value="ECO:0007669"/>
    <property type="project" value="InterPro"/>
</dbReference>
<organism evidence="8 9">
    <name type="scientific">Clostridium porci</name>
    <dbReference type="NCBI Taxonomy" id="2605778"/>
    <lineage>
        <taxon>Bacteria</taxon>
        <taxon>Bacillati</taxon>
        <taxon>Bacillota</taxon>
        <taxon>Clostridia</taxon>
        <taxon>Eubacteriales</taxon>
        <taxon>Clostridiaceae</taxon>
        <taxon>Clostridium</taxon>
    </lineage>
</organism>
<dbReference type="EC" id="2.7.1.144" evidence="6"/>
<evidence type="ECO:0000256" key="2">
    <source>
        <dbReference type="ARBA" id="ARBA00022679"/>
    </source>
</evidence>
<keyword evidence="3 6" id="KW-0547">Nucleotide-binding</keyword>
<dbReference type="FunFam" id="3.40.1190.20:FF:000001">
    <property type="entry name" value="Phosphofructokinase"/>
    <property type="match status" value="1"/>
</dbReference>